<name>A0A2M9Y7G5_9LEPT</name>
<gene>
    <name evidence="2" type="ORF">CH362_18905</name>
</gene>
<comment type="caution">
    <text evidence="2">The sequence shown here is derived from an EMBL/GenBank/DDBJ whole genome shotgun (WGS) entry which is preliminary data.</text>
</comment>
<accession>A0A2M9Y7G5</accession>
<keyword evidence="3" id="KW-1185">Reference proteome</keyword>
<dbReference type="InterPro" id="IPR041519">
    <property type="entry name" value="HEPN_RiboL-PSP"/>
</dbReference>
<protein>
    <recommendedName>
        <fullName evidence="1">RiboL-PSP-HEPN domain-containing protein</fullName>
    </recommendedName>
</protein>
<organism evidence="2 3">
    <name type="scientific">Leptospira saintgironsiae</name>
    <dbReference type="NCBI Taxonomy" id="2023183"/>
    <lineage>
        <taxon>Bacteria</taxon>
        <taxon>Pseudomonadati</taxon>
        <taxon>Spirochaetota</taxon>
        <taxon>Spirochaetia</taxon>
        <taxon>Leptospirales</taxon>
        <taxon>Leptospiraceae</taxon>
        <taxon>Leptospira</taxon>
    </lineage>
</organism>
<dbReference type="Proteomes" id="UP000231926">
    <property type="component" value="Unassembled WGS sequence"/>
</dbReference>
<evidence type="ECO:0000259" key="1">
    <source>
        <dbReference type="Pfam" id="PF18735"/>
    </source>
</evidence>
<evidence type="ECO:0000313" key="2">
    <source>
        <dbReference type="EMBL" id="PJZ47497.1"/>
    </source>
</evidence>
<dbReference type="OrthoDB" id="6990533at2"/>
<feature type="domain" description="RiboL-PSP-HEPN" evidence="1">
    <location>
        <begin position="9"/>
        <end position="185"/>
    </location>
</feature>
<dbReference type="Pfam" id="PF18735">
    <property type="entry name" value="HEPN_RiboL-PSP"/>
    <property type="match status" value="1"/>
</dbReference>
<proteinExistence type="predicted"/>
<dbReference type="EMBL" id="NPDR01000019">
    <property type="protein sequence ID" value="PJZ47497.1"/>
    <property type="molecule type" value="Genomic_DNA"/>
</dbReference>
<dbReference type="AlphaFoldDB" id="A0A2M9Y7G5"/>
<sequence length="209" mass="24025">MYQIADDLKEGNVLDINKKKKALYKSTIVQLCAAWESFLEAAALNGTKFLAQEAKKSGDLPAHLLVSISNSLKNQKDERAIWKISDNGWREEIILNCERLSQDFNTARPKQIDKFICDTLGMKNLSHSWKWKNNSFEQSVKRLDKFMTLRGGIVHKLIETENIHLNALRNYTTFIVKLAIISSDAIREYLHSLVGKYPWSKVPKSREVD</sequence>
<dbReference type="RefSeq" id="WP_100711874.1">
    <property type="nucleotide sequence ID" value="NZ_NPDR01000019.1"/>
</dbReference>
<evidence type="ECO:0000313" key="3">
    <source>
        <dbReference type="Proteomes" id="UP000231926"/>
    </source>
</evidence>
<reference evidence="2 3" key="1">
    <citation type="submission" date="2017-07" db="EMBL/GenBank/DDBJ databases">
        <title>Leptospira spp. isolated from tropical soils.</title>
        <authorList>
            <person name="Thibeaux R."/>
            <person name="Iraola G."/>
            <person name="Ferres I."/>
            <person name="Bierque E."/>
            <person name="Girault D."/>
            <person name="Soupe-Gilbert M.-E."/>
            <person name="Picardeau M."/>
            <person name="Goarant C."/>
        </authorList>
    </citation>
    <scope>NUCLEOTIDE SEQUENCE [LARGE SCALE GENOMIC DNA]</scope>
    <source>
        <strain evidence="2 3">FH4-C-A2</strain>
    </source>
</reference>